<evidence type="ECO:0000259" key="6">
    <source>
        <dbReference type="PROSITE" id="PS51198"/>
    </source>
</evidence>
<feature type="domain" description="UvrD-like helicase ATP-binding" evidence="6">
    <location>
        <begin position="207"/>
        <end position="558"/>
    </location>
</feature>
<dbReference type="GO" id="GO:0016787">
    <property type="term" value="F:hydrolase activity"/>
    <property type="evidence" value="ECO:0007669"/>
    <property type="project" value="UniProtKB-UniRule"/>
</dbReference>
<dbReference type="Proteomes" id="UP000675379">
    <property type="component" value="Unassembled WGS sequence"/>
</dbReference>
<evidence type="ECO:0000256" key="3">
    <source>
        <dbReference type="ARBA" id="ARBA00022806"/>
    </source>
</evidence>
<sequence>MKEFNLELPQNELVLEEAYLARVIGYIQEEILRNTQKKRQVYDEIIEYRKGQLDEYRSDEDKQIDYFDHERYVQEESFKSVEKRLTELTELAGTPYFGKVLFREKGAEEEGIYIGKYGLVDEESYDPLIIDWRAPIASLFYKGSLGRDKYQAPLGDVEVDITKRRQFLIRDAELHGVFDTESDVRDEILLEVLSSNVGKKLKDIIMTIQEEQDKIIRDRREGVVVVNGVAGSGKTSIALHRTAYLLYNHRKLLENKVLILGPNNMFMDYIAQVLPSLGEGGVHNNTFKDLALSLLNYHGPIFMGEDYTEALISGDEELMEDTRKKRSAAFQEALEQQVDITERTYFEFREIRFQEVVLMDAEEMERILLRDFKHMPFFKRAERLKRMLAKRLKDARDVKRLAIDKKYEELRKKMKASGEDTSEWRNMRRTDIRRLMAQVSLARDTFREFAQGDYFNAYVPFKTFDFLTEADIAPMLYLKHRLHGVKLPFTVQHLVLDEAQEYSLLHFKALKEITGCTSMTIVGDVNQMILAGESPMKDLSSVFDQVRPYHLTRSYRSTFEIMDFANRFLKENKIVPLVRNGKPVTEHLEVDLDAAVDLIAQTVENYRRDNLDTVGILTRDMETTRQLHRLLRKKINVKLIDSEDALLKGDLYIMPAYFAKGLEFDGVIMAEKASGDAEESLIHYIMATRALHELTRITFRDLHFY</sequence>
<evidence type="ECO:0000256" key="4">
    <source>
        <dbReference type="ARBA" id="ARBA00022840"/>
    </source>
</evidence>
<dbReference type="PROSITE" id="PS51198">
    <property type="entry name" value="UVRD_HELICASE_ATP_BIND"/>
    <property type="match status" value="1"/>
</dbReference>
<dbReference type="Gene3D" id="3.40.50.300">
    <property type="entry name" value="P-loop containing nucleotide triphosphate hydrolases"/>
    <property type="match status" value="3"/>
</dbReference>
<proteinExistence type="predicted"/>
<keyword evidence="2 5" id="KW-0378">Hydrolase</keyword>
<comment type="caution">
    <text evidence="7">The sequence shown here is derived from an EMBL/GenBank/DDBJ whole genome shotgun (WGS) entry which is preliminary data.</text>
</comment>
<accession>A0A941CNZ5</accession>
<dbReference type="RefSeq" id="WP_211801044.1">
    <property type="nucleotide sequence ID" value="NZ_JAGSCS010000008.1"/>
</dbReference>
<dbReference type="GO" id="GO:0005524">
    <property type="term" value="F:ATP binding"/>
    <property type="evidence" value="ECO:0007669"/>
    <property type="project" value="UniProtKB-UniRule"/>
</dbReference>
<keyword evidence="3 5" id="KW-0347">Helicase</keyword>
<feature type="binding site" evidence="5">
    <location>
        <begin position="228"/>
        <end position="235"/>
    </location>
    <ligand>
        <name>ATP</name>
        <dbReference type="ChEBI" id="CHEBI:30616"/>
    </ligand>
</feature>
<reference evidence="7" key="1">
    <citation type="submission" date="2021-04" db="EMBL/GenBank/DDBJ databases">
        <title>Proteiniclasticum sedimins sp. nov., an obligate anaerobic bacterium isolated from anaerobic sludge.</title>
        <authorList>
            <person name="Liu J."/>
        </authorList>
    </citation>
    <scope>NUCLEOTIDE SEQUENCE</scope>
    <source>
        <strain evidence="7">BAD-10</strain>
    </source>
</reference>
<dbReference type="PANTHER" id="PTHR11070">
    <property type="entry name" value="UVRD / RECB / PCRA DNA HELICASE FAMILY MEMBER"/>
    <property type="match status" value="1"/>
</dbReference>
<dbReference type="GO" id="GO:0005829">
    <property type="term" value="C:cytosol"/>
    <property type="evidence" value="ECO:0007669"/>
    <property type="project" value="TreeGrafter"/>
</dbReference>
<dbReference type="Pfam" id="PF00580">
    <property type="entry name" value="UvrD-helicase"/>
    <property type="match status" value="1"/>
</dbReference>
<dbReference type="PANTHER" id="PTHR11070:SF17">
    <property type="entry name" value="DNA HELICASE IV"/>
    <property type="match status" value="1"/>
</dbReference>
<dbReference type="GO" id="GO:0003677">
    <property type="term" value="F:DNA binding"/>
    <property type="evidence" value="ECO:0007669"/>
    <property type="project" value="InterPro"/>
</dbReference>
<protein>
    <submittedName>
        <fullName evidence="7">AAA family ATPase</fullName>
    </submittedName>
</protein>
<evidence type="ECO:0000256" key="1">
    <source>
        <dbReference type="ARBA" id="ARBA00022741"/>
    </source>
</evidence>
<dbReference type="InterPro" id="IPR027417">
    <property type="entry name" value="P-loop_NTPase"/>
</dbReference>
<gene>
    <name evidence="7" type="ORF">KCG48_07645</name>
</gene>
<dbReference type="InterPro" id="IPR014016">
    <property type="entry name" value="UvrD-like_ATP-bd"/>
</dbReference>
<dbReference type="GO" id="GO:0043138">
    <property type="term" value="F:3'-5' DNA helicase activity"/>
    <property type="evidence" value="ECO:0007669"/>
    <property type="project" value="TreeGrafter"/>
</dbReference>
<keyword evidence="1 5" id="KW-0547">Nucleotide-binding</keyword>
<evidence type="ECO:0000313" key="8">
    <source>
        <dbReference type="Proteomes" id="UP000675379"/>
    </source>
</evidence>
<organism evidence="7 8">
    <name type="scientific">Proteiniclasticum sediminis</name>
    <dbReference type="NCBI Taxonomy" id="2804028"/>
    <lineage>
        <taxon>Bacteria</taxon>
        <taxon>Bacillati</taxon>
        <taxon>Bacillota</taxon>
        <taxon>Clostridia</taxon>
        <taxon>Eubacteriales</taxon>
        <taxon>Clostridiaceae</taxon>
        <taxon>Proteiniclasticum</taxon>
    </lineage>
</organism>
<dbReference type="SUPFAM" id="SSF52540">
    <property type="entry name" value="P-loop containing nucleoside triphosphate hydrolases"/>
    <property type="match status" value="1"/>
</dbReference>
<evidence type="ECO:0000256" key="5">
    <source>
        <dbReference type="PROSITE-ProRule" id="PRU00560"/>
    </source>
</evidence>
<dbReference type="AlphaFoldDB" id="A0A941CNZ5"/>
<evidence type="ECO:0000313" key="7">
    <source>
        <dbReference type="EMBL" id="MBR0576215.1"/>
    </source>
</evidence>
<name>A0A941CNZ5_9CLOT</name>
<dbReference type="InterPro" id="IPR000212">
    <property type="entry name" value="DNA_helicase_UvrD/REP"/>
</dbReference>
<dbReference type="GO" id="GO:0000725">
    <property type="term" value="P:recombinational repair"/>
    <property type="evidence" value="ECO:0007669"/>
    <property type="project" value="TreeGrafter"/>
</dbReference>
<keyword evidence="4 5" id="KW-0067">ATP-binding</keyword>
<evidence type="ECO:0000256" key="2">
    <source>
        <dbReference type="ARBA" id="ARBA00022801"/>
    </source>
</evidence>
<dbReference type="EMBL" id="JAGSCS010000008">
    <property type="protein sequence ID" value="MBR0576215.1"/>
    <property type="molecule type" value="Genomic_DNA"/>
</dbReference>
<keyword evidence="8" id="KW-1185">Reference proteome</keyword>